<evidence type="ECO:0000256" key="1">
    <source>
        <dbReference type="SAM" id="Coils"/>
    </source>
</evidence>
<dbReference type="PANTHER" id="PTHR16078:SF1">
    <property type="entry name" value="COILED-COIL DOMAIN-CONTAINING PROTEIN 87"/>
    <property type="match status" value="1"/>
</dbReference>
<feature type="coiled-coil region" evidence="1">
    <location>
        <begin position="558"/>
        <end position="652"/>
    </location>
</feature>
<name>A0A1X7VWG4_AMPQE</name>
<sequence length="2248" mass="258195">MAATNQPLRTPTLLPVHGRRTKASSAYSLAIPLEQQLIEWTSKSREIHMKLKRASSNNKSVEQSQLMPLLNELSERIITAESLITNVTNSYSRMLCESDSEVQSLRLNILQLEERLESSGQQHKCSVLMGDLSETHRKQNTIETNISMKHDLSSDLLATRNQVSLLKAEISEINRRHDDRIKEFESKCIRLKQDLTTKEQQIHAQRLQISQNQVSEASNLTKAHEENEELHQKLRNLKIKLKEEQDAVSACQKKWDLERNDLDSIVNDLQLKLQDTADELNRQLHASKQRTEEISSQLDRMKLEHVAEQNTILATNANLKKLNEELAHRLTVLNSKICQQNSELLAAKEKIQTYERELFEERQSNSSLKSEICQMKEANKELQTKVVGIQVQLLKEQEEFKKDKTETMPTHITLAPAIFDDEEMSKQIEEESTENPDRNATGHKVPIHTTVSDNNFQCKKESEKFSTPLSLASSDLDLAISRNQQCEKELANERQSNLAIQNEVAILRKQVDAMQDELTELHVLRQKDKETQEGLNDTIEKERVDFSEKLLKLSEKLQKEKELIIQDHKIQIAQANQEKSRLEEELVKAYSTARNEVLRAKKEMDELLTKHESLSDKQNATFSKSKRLEETLVEKESQIESLILQLSQAELTGKSNSDELLVERNKNNTLSDTIVNLTSEIVALKSALKVKQEDNEKCQSQLVNEIKQLNTVIEGLHTELEAKTNILSHGLIQIEEKRVEVWKQLEKLKTECQGQQAGMQVDISKLKDINARLFQRLHSSESESTEKSAALNQKSSDLVLALAKNKEYEDELQIERRTGSVQRDEIASLREHANALQNEMTTIRVIHSKEEKELNETIQKERAEASQITANALKELEKEKKEKELMIQSYESQLMLINLEKSKIEEDITAKLMEEMDMLQKRHEILFNEHKQSLQKNKQLQENLVEKESQIAEQISQLTDAKIKFSEELRLEKCRSDELCDTIVSLNNELSAMKRALTEEQKTLEKCQLQLVSENKQSKAIFEDLRSSLEDKTNELKSKMIEFEQERIAVSKQMERNSSKYQKQQDDLQAEIRELKGINEELNKCLKNSESENSFKISQYTNDLDTAMAKVQEHEKNIAIERQLNSILQKEILSLKEQADMLQSENQILHLKETEELQKIIKTLKKECDDASQKVTEVENEKELIIQDCQQQIFKANEEISNSKNDLMAKLTTSNDQLKKVQEHLHELQCEHDKHIQAFKSSKLEHEELLLKNVQSLEIAETQKEELHKRITMLNDELGALRLKYDFEQEIAAKSQDHVEKENESLKTKLEAETNEVNALQYELSETTMKLKELQDELRATSHQLSCEKQFLHEEKELHKQLKSELISMKNELDSTKRSQNSAESKCERLHKYIESLLKVIMDNQPDLLDRAKILIGELASQFSVIHRQIDDPFLSPSSNKELHRLIFVEVSTILEALFRSYLAKACRLKSEDTLHASTQISCLHAELIIVANKRINIPFIRRKIIARLQKGAPSAYQATDTIDQLSHGVDDLDEVYKVQLKYPLSLQNLATDHSASPQNCTTNNSKTYYSDEEDLNSTESNETEPFHHLHNFSKFSKVPSEPTFPTDALLYDLGMQHSTGKGKKQFLGLWDSPSLNTLKGLQVFPENKCLGQVKTSLGDYTDEMLRNDIKTLSLQEMVMLEQGNTSGDLSPLLAAHTFTSFVKKQQPSGHEAEPIPAVLPVKQSPAQSLLHQIPLKYSLNSSFNNTGTDYSEINAPFDSSLHESLNSDGIKISLSHQSLSDGSNEMLDLTNKSPSSKCVNDESCISEVELLKDTIKQPDVLAMALPQNHIGRASNVRVSERSPVFSLRLQSQPAVYNELTSDLDIVTLEQLDSNLKEGHDIYEIYEELSQTLPKEHLAFDKDPVLEPFISDKITMSTVYASSTLHHRKSTRIVNESLVHAGFPPWKGKSRKEWLSSKQEKVALTSKSQKKSSKVVDTVSVNDYFKFAADRGSDYLGVIHHMYDSSGSDSEDEQKEEEKKRKLRELQQNLLMKEKNRFELLRQKNLYTPGKWNVNAVLMGGLGNDPEVLLKEQGPPVANWSVVQARLKNIWIRLQLSDDDQFDMAFKLSRPKFHSYIDKALNLWENCCEVIEKREMALKHLESFEAHASDPTRHFCKSSSLLRLKEARQRATLHKDIDAFDREVVKFATQLSKYNFTLKYRERDYVEKMRLDRVELLYFLHQQRRQAVLHPALKVLNNSVDIPTTCST</sequence>
<feature type="coiled-coil region" evidence="1">
    <location>
        <begin position="851"/>
        <end position="957"/>
    </location>
</feature>
<proteinExistence type="predicted"/>
<dbReference type="EnsemblMetazoa" id="Aqu2.1.44672_001">
    <property type="protein sequence ID" value="Aqu2.1.44672_001"/>
    <property type="gene ID" value="Aqu2.1.44672"/>
</dbReference>
<feature type="coiled-coil region" evidence="1">
    <location>
        <begin position="2009"/>
        <end position="2043"/>
    </location>
</feature>
<feature type="coiled-coil region" evidence="1">
    <location>
        <begin position="791"/>
        <end position="818"/>
    </location>
</feature>
<feature type="coiled-coil region" evidence="1">
    <location>
        <begin position="156"/>
        <end position="371"/>
    </location>
</feature>
<evidence type="ECO:0000256" key="2">
    <source>
        <dbReference type="SAM" id="MobiDB-lite"/>
    </source>
</evidence>
<accession>A0A1X7VWG4</accession>
<feature type="coiled-coil region" evidence="1">
    <location>
        <begin position="476"/>
        <end position="517"/>
    </location>
</feature>
<protein>
    <submittedName>
        <fullName evidence="3">Uncharacterized protein</fullName>
    </submittedName>
</protein>
<organism evidence="3">
    <name type="scientific">Amphimedon queenslandica</name>
    <name type="common">Sponge</name>
    <dbReference type="NCBI Taxonomy" id="400682"/>
    <lineage>
        <taxon>Eukaryota</taxon>
        <taxon>Metazoa</taxon>
        <taxon>Porifera</taxon>
        <taxon>Demospongiae</taxon>
        <taxon>Heteroscleromorpha</taxon>
        <taxon>Haplosclerida</taxon>
        <taxon>Niphatidae</taxon>
        <taxon>Amphimedon</taxon>
    </lineage>
</organism>
<keyword evidence="1" id="KW-0175">Coiled coil</keyword>
<feature type="compositionally biased region" description="Polar residues" evidence="2">
    <location>
        <begin position="1553"/>
        <end position="1569"/>
    </location>
</feature>
<feature type="coiled-coil region" evidence="1">
    <location>
        <begin position="983"/>
        <end position="1379"/>
    </location>
</feature>
<dbReference type="InterPro" id="IPR037383">
    <property type="entry name" value="CCDC87"/>
</dbReference>
<feature type="region of interest" description="Disordered" evidence="2">
    <location>
        <begin position="1553"/>
        <end position="1572"/>
    </location>
</feature>
<reference evidence="3" key="1">
    <citation type="submission" date="2017-05" db="UniProtKB">
        <authorList>
            <consortium name="EnsemblMetazoa"/>
        </authorList>
    </citation>
    <scope>IDENTIFICATION</scope>
</reference>
<dbReference type="InParanoid" id="A0A1X7VWG4"/>
<evidence type="ECO:0000313" key="3">
    <source>
        <dbReference type="EnsemblMetazoa" id="Aqu2.1.44672_001"/>
    </source>
</evidence>
<feature type="region of interest" description="Disordered" evidence="2">
    <location>
        <begin position="428"/>
        <end position="448"/>
    </location>
</feature>
<dbReference type="PANTHER" id="PTHR16078">
    <property type="entry name" value="COILED-COIL DOMAIN-CONTAINING PROTEIN 87"/>
    <property type="match status" value="1"/>
</dbReference>
<dbReference type="eggNOG" id="ENOG502QQN1">
    <property type="taxonomic scope" value="Eukaryota"/>
</dbReference>